<name>A0A1D1VI59_RAMVA</name>
<comment type="caution">
    <text evidence="1">The sequence shown here is derived from an EMBL/GenBank/DDBJ whole genome shotgun (WGS) entry which is preliminary data.</text>
</comment>
<reference evidence="1 2" key="1">
    <citation type="journal article" date="2016" name="Nat. Commun.">
        <title>Extremotolerant tardigrade genome and improved radiotolerance of human cultured cells by tardigrade-unique protein.</title>
        <authorList>
            <person name="Hashimoto T."/>
            <person name="Horikawa D.D."/>
            <person name="Saito Y."/>
            <person name="Kuwahara H."/>
            <person name="Kozuka-Hata H."/>
            <person name="Shin-I T."/>
            <person name="Minakuchi Y."/>
            <person name="Ohishi K."/>
            <person name="Motoyama A."/>
            <person name="Aizu T."/>
            <person name="Enomoto A."/>
            <person name="Kondo K."/>
            <person name="Tanaka S."/>
            <person name="Hara Y."/>
            <person name="Koshikawa S."/>
            <person name="Sagara H."/>
            <person name="Miura T."/>
            <person name="Yokobori S."/>
            <person name="Miyagawa K."/>
            <person name="Suzuki Y."/>
            <person name="Kubo T."/>
            <person name="Oyama M."/>
            <person name="Kohara Y."/>
            <person name="Fujiyama A."/>
            <person name="Arakawa K."/>
            <person name="Katayama T."/>
            <person name="Toyoda A."/>
            <person name="Kunieda T."/>
        </authorList>
    </citation>
    <scope>NUCLEOTIDE SEQUENCE [LARGE SCALE GENOMIC DNA]</scope>
    <source>
        <strain evidence="1 2">YOKOZUNA-1</strain>
    </source>
</reference>
<proteinExistence type="predicted"/>
<evidence type="ECO:0000313" key="1">
    <source>
        <dbReference type="EMBL" id="GAU99762.1"/>
    </source>
</evidence>
<keyword evidence="2" id="KW-1185">Reference proteome</keyword>
<accession>A0A1D1VI59</accession>
<evidence type="ECO:0000313" key="2">
    <source>
        <dbReference type="Proteomes" id="UP000186922"/>
    </source>
</evidence>
<dbReference type="EMBL" id="BDGG01000005">
    <property type="protein sequence ID" value="GAU99762.1"/>
    <property type="molecule type" value="Genomic_DNA"/>
</dbReference>
<dbReference type="Proteomes" id="UP000186922">
    <property type="component" value="Unassembled WGS sequence"/>
</dbReference>
<gene>
    <name evidence="1" type="primary">RvY_10714-1</name>
    <name evidence="1" type="synonym">RvY_10714.1</name>
    <name evidence="1" type="ORF">RvY_10714</name>
</gene>
<sequence>MEMEMEKRERKAWRIGPQVLVYRRTERDRPEVRDFEQRFLLAPVFVGFGLGLMKE</sequence>
<dbReference type="AlphaFoldDB" id="A0A1D1VI59"/>
<protein>
    <submittedName>
        <fullName evidence="1">Uncharacterized protein</fullName>
    </submittedName>
</protein>
<organism evidence="1 2">
    <name type="scientific">Ramazzottius varieornatus</name>
    <name type="common">Water bear</name>
    <name type="synonym">Tardigrade</name>
    <dbReference type="NCBI Taxonomy" id="947166"/>
    <lineage>
        <taxon>Eukaryota</taxon>
        <taxon>Metazoa</taxon>
        <taxon>Ecdysozoa</taxon>
        <taxon>Tardigrada</taxon>
        <taxon>Eutardigrada</taxon>
        <taxon>Parachela</taxon>
        <taxon>Hypsibioidea</taxon>
        <taxon>Ramazzottiidae</taxon>
        <taxon>Ramazzottius</taxon>
    </lineage>
</organism>